<dbReference type="SUPFAM" id="SSF63817">
    <property type="entry name" value="Sortase"/>
    <property type="match status" value="1"/>
</dbReference>
<protein>
    <submittedName>
        <fullName evidence="4">Class B sortase</fullName>
        <ecNumber evidence="4">3.4.22.71</ecNumber>
    </submittedName>
</protein>
<dbReference type="InterPro" id="IPR005754">
    <property type="entry name" value="Sortase"/>
</dbReference>
<feature type="active site" description="Acyl-thioester intermediate" evidence="2">
    <location>
        <position position="231"/>
    </location>
</feature>
<evidence type="ECO:0000256" key="1">
    <source>
        <dbReference type="ARBA" id="ARBA00022801"/>
    </source>
</evidence>
<dbReference type="Proteomes" id="UP000824024">
    <property type="component" value="Unassembled WGS sequence"/>
</dbReference>
<accession>A0A9D2D261</accession>
<feature type="transmembrane region" description="Helical" evidence="3">
    <location>
        <begin position="12"/>
        <end position="37"/>
    </location>
</feature>
<keyword evidence="3" id="KW-0472">Membrane</keyword>
<dbReference type="InterPro" id="IPR023365">
    <property type="entry name" value="Sortase_dom-sf"/>
</dbReference>
<dbReference type="EMBL" id="DXCH01000126">
    <property type="protein sequence ID" value="HIZ07163.1"/>
    <property type="molecule type" value="Genomic_DNA"/>
</dbReference>
<evidence type="ECO:0000256" key="3">
    <source>
        <dbReference type="SAM" id="Phobius"/>
    </source>
</evidence>
<evidence type="ECO:0000256" key="2">
    <source>
        <dbReference type="PIRSR" id="PIRSR605754-1"/>
    </source>
</evidence>
<dbReference type="GO" id="GO:0016787">
    <property type="term" value="F:hydrolase activity"/>
    <property type="evidence" value="ECO:0007669"/>
    <property type="project" value="UniProtKB-KW"/>
</dbReference>
<keyword evidence="3" id="KW-0812">Transmembrane</keyword>
<comment type="caution">
    <text evidence="4">The sequence shown here is derived from an EMBL/GenBank/DDBJ whole genome shotgun (WGS) entry which is preliminary data.</text>
</comment>
<dbReference type="CDD" id="cd05826">
    <property type="entry name" value="Sortase_B"/>
    <property type="match status" value="1"/>
</dbReference>
<dbReference type="Pfam" id="PF04203">
    <property type="entry name" value="Sortase"/>
    <property type="match status" value="1"/>
</dbReference>
<dbReference type="EC" id="3.4.22.71" evidence="4"/>
<feature type="active site" description="Proton donor/acceptor" evidence="2">
    <location>
        <position position="138"/>
    </location>
</feature>
<sequence length="255" mass="29489">MKKKEKSKKKRKAGSVVLTVILIICIVVFCVSAYHLYKIMNNYHKSNEEYDVVQQEVVEETDDGFFVDFDKLQAQNPDCIGWIRFENLDISYPIMKGTDNEYYLHHTINGSYLYAGSIFMNYQNASDFSDMNTFIFGHNMKNDSMFGLLGDFKDKEVYEKNPCFWIYTPEGAHRYDIFSCYVADADEDTYTVYHGQGEAYDKYVKQLKENSAYPIDVDVDGTDKIVTLSTCTAEGYDYRYIVNGVLAETIPTDEQ</sequence>
<dbReference type="Gene3D" id="2.40.260.10">
    <property type="entry name" value="Sortase"/>
    <property type="match status" value="1"/>
</dbReference>
<dbReference type="AlphaFoldDB" id="A0A9D2D261"/>
<keyword evidence="3" id="KW-1133">Transmembrane helix</keyword>
<proteinExistence type="predicted"/>
<name>A0A9D2D261_9FIRM</name>
<evidence type="ECO:0000313" key="5">
    <source>
        <dbReference type="Proteomes" id="UP000824024"/>
    </source>
</evidence>
<reference evidence="4" key="1">
    <citation type="journal article" date="2021" name="PeerJ">
        <title>Extensive microbial diversity within the chicken gut microbiome revealed by metagenomics and culture.</title>
        <authorList>
            <person name="Gilroy R."/>
            <person name="Ravi A."/>
            <person name="Getino M."/>
            <person name="Pursley I."/>
            <person name="Horton D.L."/>
            <person name="Alikhan N.F."/>
            <person name="Baker D."/>
            <person name="Gharbi K."/>
            <person name="Hall N."/>
            <person name="Watson M."/>
            <person name="Adriaenssens E.M."/>
            <person name="Foster-Nyarko E."/>
            <person name="Jarju S."/>
            <person name="Secka A."/>
            <person name="Antonio M."/>
            <person name="Oren A."/>
            <person name="Chaudhuri R.R."/>
            <person name="La Ragione R."/>
            <person name="Hildebrand F."/>
            <person name="Pallen M.J."/>
        </authorList>
    </citation>
    <scope>NUCLEOTIDE SEQUENCE</scope>
    <source>
        <strain evidence="4">CHK192-9172</strain>
    </source>
</reference>
<dbReference type="NCBIfam" id="TIGR03064">
    <property type="entry name" value="sortase_srtB"/>
    <property type="match status" value="1"/>
</dbReference>
<dbReference type="InterPro" id="IPR009835">
    <property type="entry name" value="SrtB"/>
</dbReference>
<reference evidence="4" key="2">
    <citation type="submission" date="2021-04" db="EMBL/GenBank/DDBJ databases">
        <authorList>
            <person name="Gilroy R."/>
        </authorList>
    </citation>
    <scope>NUCLEOTIDE SEQUENCE</scope>
    <source>
        <strain evidence="4">CHK192-9172</strain>
    </source>
</reference>
<evidence type="ECO:0000313" key="4">
    <source>
        <dbReference type="EMBL" id="HIZ07163.1"/>
    </source>
</evidence>
<gene>
    <name evidence="4" type="primary">srtB</name>
    <name evidence="4" type="ORF">IAA08_04415</name>
</gene>
<keyword evidence="1 4" id="KW-0378">Hydrolase</keyword>
<organism evidence="4 5">
    <name type="scientific">Candidatus Eubacterium avistercoris</name>
    <dbReference type="NCBI Taxonomy" id="2838567"/>
    <lineage>
        <taxon>Bacteria</taxon>
        <taxon>Bacillati</taxon>
        <taxon>Bacillota</taxon>
        <taxon>Clostridia</taxon>
        <taxon>Eubacteriales</taxon>
        <taxon>Eubacteriaceae</taxon>
        <taxon>Eubacterium</taxon>
    </lineage>
</organism>